<organism evidence="5 6">
    <name type="scientific">Strongyloides venezuelensis</name>
    <name type="common">Threadworm</name>
    <dbReference type="NCBI Taxonomy" id="75913"/>
    <lineage>
        <taxon>Eukaryota</taxon>
        <taxon>Metazoa</taxon>
        <taxon>Ecdysozoa</taxon>
        <taxon>Nematoda</taxon>
        <taxon>Chromadorea</taxon>
        <taxon>Rhabditida</taxon>
        <taxon>Tylenchina</taxon>
        <taxon>Panagrolaimomorpha</taxon>
        <taxon>Strongyloidoidea</taxon>
        <taxon>Strongyloididae</taxon>
        <taxon>Strongyloides</taxon>
    </lineage>
</organism>
<feature type="compositionally biased region" description="Polar residues" evidence="2">
    <location>
        <begin position="36"/>
        <end position="51"/>
    </location>
</feature>
<comment type="similarity">
    <text evidence="1">Belongs to the phosphatase 2A regulatory subunit B56 family.</text>
</comment>
<dbReference type="GO" id="GO:0000159">
    <property type="term" value="C:protein phosphatase type 2A complex"/>
    <property type="evidence" value="ECO:0007669"/>
    <property type="project" value="InterPro"/>
</dbReference>
<feature type="compositionally biased region" description="Basic and acidic residues" evidence="2">
    <location>
        <begin position="1"/>
        <end position="22"/>
    </location>
</feature>
<name>A0A0K0FYC1_STRVS</name>
<dbReference type="Gene3D" id="1.25.10.10">
    <property type="entry name" value="Leucine-rich Repeat Variant"/>
    <property type="match status" value="1"/>
</dbReference>
<feature type="domain" description="RNA polymerase III Rpc82 C -terminal" evidence="3">
    <location>
        <begin position="667"/>
        <end position="805"/>
    </location>
</feature>
<dbReference type="STRING" id="75913.A0A0K0FYC1"/>
<dbReference type="Pfam" id="PF05645">
    <property type="entry name" value="RNA_pol_Rpc82"/>
    <property type="match status" value="1"/>
</dbReference>
<sequence length="1003" mass="115644">MNNQIEDKKLRIDNDADDKNQEESSDVNKNTESEKLNSSSHNVSLASTSTHAENDEDDDDEPITEKYIIQMLNECCKVCDFTNNSNSEEREKKRGKLLELAEIFSHPGFEQTPELWDALTNMFSENVFRVLSPPTVGPSGEFDPEEDEPRQDPSWPHLQLVYEIFLRAIGSSDFKAPVAKPFMERNMFAVRILDLFDSEDPNERDILKSTIHRIYAKFLSLRPTLRKHINNIFYTFIYETERHNGIAELLEILGSIINGFALPLKSEHKCFLFRVLMPLHKPKCLSLYQIPLSYCVVQFVEKDPNLSEQIILNLLRYWPKSNSPKEIMFLNEIEEVLDVMECKHFETVMVPLCQQLAKSVSSPHFQVSERALFFFNNEYVMNLITEYASTLIPIVFPALYKTSKTHWNKTIGGLIYNAMKVFMTANQCLVNECTENFNKELQRQEEQQKNKEKMWKKVEKLAKQNPNYHIYADVQINSESSNDEIMTSAEIALCKELIYEHFGSKSVIVANLILSEPLTLVELRRNLIKQLTIGEIREILLIFDHHQILTYSTGKFMTYFMITEHVIRFARVPRLLKDIQNFFGKYGVGIVQFLVTRGQTSMSDCVRNVTQKLDGDISDITKTFRKLAEQNVINRRATVLNNDLGYPTYVQNEDIFECPIIICDGKEKDIVIDGPNGIKKTKKVFDDSDNDILWTLNWRRCDFLVRDSQITQLLVLFAPTHTETIGVISALMRIGNTRNNLEAVCSQPISAFDIIKAAKISNVKSQECMDLLRCLSEESNGVVKRMGEGSGGLYVIDYEKAIEELLVRNVQAFIRERIDDRAARIFCLLIKKGYLEEDQIERHAMIPSKEAKEVCSLLLNESLIELRHISKTSDFAPSKTTYLYSVNLKHVADYLYMYCLQALRNLIHRRHAQAEKHRNLTVRVLKRDYIVETIKNDANLSEEDKELQIQEANDTFLIGDDASIYEKLKKNENGLFAREIEAEGIAFAAIQLLKFKNPMKIGA</sequence>
<feature type="domain" description="DNA-directed RNA polymerase III subunit RPC3 winged-helix" evidence="4">
    <location>
        <begin position="810"/>
        <end position="886"/>
    </location>
</feature>
<dbReference type="GO" id="GO:0007165">
    <property type="term" value="P:signal transduction"/>
    <property type="evidence" value="ECO:0007669"/>
    <property type="project" value="InterPro"/>
</dbReference>
<dbReference type="InterPro" id="IPR008806">
    <property type="entry name" value="RNA_pol_III_Rpc82_C"/>
</dbReference>
<dbReference type="Gene3D" id="1.10.10.10">
    <property type="entry name" value="Winged helix-like DNA-binding domain superfamily/Winged helix DNA-binding domain"/>
    <property type="match status" value="4"/>
</dbReference>
<dbReference type="Pfam" id="PF01603">
    <property type="entry name" value="B56"/>
    <property type="match status" value="1"/>
</dbReference>
<dbReference type="SUPFAM" id="SSF48371">
    <property type="entry name" value="ARM repeat"/>
    <property type="match status" value="1"/>
</dbReference>
<reference evidence="5" key="1">
    <citation type="submission" date="2014-07" db="EMBL/GenBank/DDBJ databases">
        <authorList>
            <person name="Martin A.A"/>
            <person name="De Silva N."/>
        </authorList>
    </citation>
    <scope>NUCLEOTIDE SEQUENCE</scope>
</reference>
<dbReference type="WBParaSite" id="SVE_1744700.1">
    <property type="protein sequence ID" value="SVE_1744700.1"/>
    <property type="gene ID" value="SVE_1744700"/>
</dbReference>
<dbReference type="FunFam" id="1.25.10.10:FF:000331">
    <property type="entry name" value="Phosphoprotein phosphatase, putative"/>
    <property type="match status" value="1"/>
</dbReference>
<evidence type="ECO:0000259" key="4">
    <source>
        <dbReference type="Pfam" id="PF22536"/>
    </source>
</evidence>
<accession>A0A0K0FYC1</accession>
<protein>
    <submittedName>
        <fullName evidence="6">RNA_pol_Rpc82 domain-containing protein</fullName>
    </submittedName>
</protein>
<evidence type="ECO:0000313" key="5">
    <source>
        <dbReference type="Proteomes" id="UP000035680"/>
    </source>
</evidence>
<reference evidence="6" key="2">
    <citation type="submission" date="2015-08" db="UniProtKB">
        <authorList>
            <consortium name="WormBaseParasite"/>
        </authorList>
    </citation>
    <scope>IDENTIFICATION</scope>
</reference>
<dbReference type="PANTHER" id="PTHR10257">
    <property type="entry name" value="SERINE/THREONINE PROTEIN PHOSPHATASE 2A PP2A REGULATORY SUBUNIT B"/>
    <property type="match status" value="1"/>
</dbReference>
<dbReference type="AlphaFoldDB" id="A0A0K0FYC1"/>
<evidence type="ECO:0000256" key="1">
    <source>
        <dbReference type="ARBA" id="ARBA00009745"/>
    </source>
</evidence>
<dbReference type="InterPro" id="IPR036388">
    <property type="entry name" value="WH-like_DNA-bd_sf"/>
</dbReference>
<dbReference type="PANTHER" id="PTHR10257:SF3">
    <property type="entry name" value="SERINE_THREONINE-PROTEIN PHOSPHATASE 2A 56 KDA REGULATORY SUBUNIT GAMMA ISOFORM"/>
    <property type="match status" value="1"/>
</dbReference>
<dbReference type="GO" id="GO:0003677">
    <property type="term" value="F:DNA binding"/>
    <property type="evidence" value="ECO:0007669"/>
    <property type="project" value="InterPro"/>
</dbReference>
<evidence type="ECO:0000259" key="3">
    <source>
        <dbReference type="Pfam" id="PF05645"/>
    </source>
</evidence>
<dbReference type="InterPro" id="IPR055207">
    <property type="entry name" value="POLR3C_WHD"/>
</dbReference>
<evidence type="ECO:0000256" key="2">
    <source>
        <dbReference type="SAM" id="MobiDB-lite"/>
    </source>
</evidence>
<evidence type="ECO:0000313" key="6">
    <source>
        <dbReference type="WBParaSite" id="SVE_1744700.1"/>
    </source>
</evidence>
<dbReference type="Gene3D" id="6.10.140.1450">
    <property type="match status" value="1"/>
</dbReference>
<dbReference type="Proteomes" id="UP000035680">
    <property type="component" value="Unassembled WGS sequence"/>
</dbReference>
<dbReference type="InterPro" id="IPR016024">
    <property type="entry name" value="ARM-type_fold"/>
</dbReference>
<keyword evidence="5" id="KW-1185">Reference proteome</keyword>
<feature type="region of interest" description="Disordered" evidence="2">
    <location>
        <begin position="1"/>
        <end position="61"/>
    </location>
</feature>
<feature type="region of interest" description="Disordered" evidence="2">
    <location>
        <begin position="134"/>
        <end position="153"/>
    </location>
</feature>
<dbReference type="GO" id="GO:0006351">
    <property type="term" value="P:DNA-templated transcription"/>
    <property type="evidence" value="ECO:0007669"/>
    <property type="project" value="InterPro"/>
</dbReference>
<dbReference type="InterPro" id="IPR011989">
    <property type="entry name" value="ARM-like"/>
</dbReference>
<dbReference type="InterPro" id="IPR002554">
    <property type="entry name" value="PP2A_B56"/>
</dbReference>
<proteinExistence type="inferred from homology"/>
<dbReference type="GO" id="GO:0019888">
    <property type="term" value="F:protein phosphatase regulator activity"/>
    <property type="evidence" value="ECO:0007669"/>
    <property type="project" value="InterPro"/>
</dbReference>
<dbReference type="Pfam" id="PF22536">
    <property type="entry name" value="WHD_POLR3C"/>
    <property type="match status" value="1"/>
</dbReference>